<feature type="region of interest" description="Disordered" evidence="1">
    <location>
        <begin position="39"/>
        <end position="70"/>
    </location>
</feature>
<feature type="compositionally biased region" description="Basic and acidic residues" evidence="1">
    <location>
        <begin position="40"/>
        <end position="55"/>
    </location>
</feature>
<evidence type="ECO:0000256" key="1">
    <source>
        <dbReference type="SAM" id="MobiDB-lite"/>
    </source>
</evidence>
<accession>A0A0D0FAH5</accession>
<dbReference type="EMBL" id="JXRA01000006">
    <property type="protein sequence ID" value="KIO78808.1"/>
    <property type="molecule type" value="Genomic_DNA"/>
</dbReference>
<proteinExistence type="predicted"/>
<gene>
    <name evidence="2" type="ORF">TH53_01605</name>
</gene>
<dbReference type="AlphaFoldDB" id="A0A0D0FAH5"/>
<dbReference type="Proteomes" id="UP000032049">
    <property type="component" value="Unassembled WGS sequence"/>
</dbReference>
<dbReference type="STRING" id="1503925.TH53_01605"/>
<sequence length="145" mass="15917">MKTPGSIKLKAVLLIIVFFLNTVVGFACAIGTNMGFNQGHHPEGHPVSHQHDKATPHHHHTEQKTKSDKDNCCKEEVSKLTAADKETQSASVFSFQLSFSGILPAPVYLQNGLISTVVNIPNIYFARLSRAPAPDIRIAIRSFQI</sequence>
<reference evidence="2 3" key="1">
    <citation type="submission" date="2015-01" db="EMBL/GenBank/DDBJ databases">
        <title>Draft genome sequence of Pedobacter sp. NL19 isolated from sludge of an effluent treatment pond in an abandoned uranium mine.</title>
        <authorList>
            <person name="Santos T."/>
            <person name="Caetano T."/>
            <person name="Covas C."/>
            <person name="Cruz A."/>
            <person name="Mendo S."/>
        </authorList>
    </citation>
    <scope>NUCLEOTIDE SEQUENCE [LARGE SCALE GENOMIC DNA]</scope>
    <source>
        <strain evidence="2 3">NL19</strain>
    </source>
</reference>
<evidence type="ECO:0000313" key="2">
    <source>
        <dbReference type="EMBL" id="KIO78808.1"/>
    </source>
</evidence>
<protein>
    <submittedName>
        <fullName evidence="2">Uncharacterized protein</fullName>
    </submittedName>
</protein>
<evidence type="ECO:0000313" key="3">
    <source>
        <dbReference type="Proteomes" id="UP000032049"/>
    </source>
</evidence>
<name>A0A0D0FAH5_9SPHI</name>
<organism evidence="2 3">
    <name type="scientific">Pedobacter lusitanus</name>
    <dbReference type="NCBI Taxonomy" id="1503925"/>
    <lineage>
        <taxon>Bacteria</taxon>
        <taxon>Pseudomonadati</taxon>
        <taxon>Bacteroidota</taxon>
        <taxon>Sphingobacteriia</taxon>
        <taxon>Sphingobacteriales</taxon>
        <taxon>Sphingobacteriaceae</taxon>
        <taxon>Pedobacter</taxon>
    </lineage>
</organism>
<dbReference type="OrthoDB" id="657403at2"/>
<keyword evidence="3" id="KW-1185">Reference proteome</keyword>
<dbReference type="RefSeq" id="WP_041877713.1">
    <property type="nucleotide sequence ID" value="NZ_CP157278.1"/>
</dbReference>
<dbReference type="PROSITE" id="PS51257">
    <property type="entry name" value="PROKAR_LIPOPROTEIN"/>
    <property type="match status" value="1"/>
</dbReference>
<comment type="caution">
    <text evidence="2">The sequence shown here is derived from an EMBL/GenBank/DDBJ whole genome shotgun (WGS) entry which is preliminary data.</text>
</comment>